<accession>A0AAJ6QUT9</accession>
<reference evidence="3" key="1">
    <citation type="submission" date="2025-08" db="UniProtKB">
        <authorList>
            <consortium name="RefSeq"/>
        </authorList>
    </citation>
    <scope>IDENTIFICATION</scope>
</reference>
<gene>
    <name evidence="3" type="primary">LOC100901695</name>
</gene>
<dbReference type="InterPro" id="IPR004142">
    <property type="entry name" value="NDRG"/>
</dbReference>
<keyword evidence="2" id="KW-1185">Reference proteome</keyword>
<name>A0AAJ6QUT9_9ACAR</name>
<dbReference type="SUPFAM" id="SSF53474">
    <property type="entry name" value="alpha/beta-Hydrolases"/>
    <property type="match status" value="1"/>
</dbReference>
<evidence type="ECO:0000256" key="1">
    <source>
        <dbReference type="ARBA" id="ARBA00005598"/>
    </source>
</evidence>
<dbReference type="KEGG" id="goe:100901695"/>
<dbReference type="Gene3D" id="3.40.50.1820">
    <property type="entry name" value="alpha/beta hydrolase"/>
    <property type="match status" value="1"/>
</dbReference>
<dbReference type="RefSeq" id="XP_003744826.2">
    <property type="nucleotide sequence ID" value="XM_003744778.2"/>
</dbReference>
<sequence length="278" mass="31734">MASLHNRRHSTNGAMSWKPFTFHTEVSGNGQGLKMVTVHDIGLDPRRNFGEFFDGRFGSCFKSAYVILNVWITTRDDGTPQDSYRTAEELCNAIGSLLRIYDETYVGVGYGFGAHLLSMMAVRDPKRFRALVLFNHPFRDISPVNGSLITTLGLLRARKRFEIVTAGLLDYHDMPREGYANVGYARMFKESEVTKLEGIIQACVNRPEVDPNLILCPILYIVGEDSLYVDNSRRMFDARKMRDHDYILEVPCCNVPLFEDPHVVMNAMLTFLRFLYPK</sequence>
<protein>
    <submittedName>
        <fullName evidence="3">Uncharacterized protein LOC100901695</fullName>
    </submittedName>
</protein>
<comment type="similarity">
    <text evidence="1">Belongs to the NDRG family.</text>
</comment>
<dbReference type="InterPro" id="IPR029058">
    <property type="entry name" value="AB_hydrolase_fold"/>
</dbReference>
<dbReference type="AlphaFoldDB" id="A0AAJ6QUT9"/>
<organism evidence="2 3">
    <name type="scientific">Galendromus occidentalis</name>
    <name type="common">western predatory mite</name>
    <dbReference type="NCBI Taxonomy" id="34638"/>
    <lineage>
        <taxon>Eukaryota</taxon>
        <taxon>Metazoa</taxon>
        <taxon>Ecdysozoa</taxon>
        <taxon>Arthropoda</taxon>
        <taxon>Chelicerata</taxon>
        <taxon>Arachnida</taxon>
        <taxon>Acari</taxon>
        <taxon>Parasitiformes</taxon>
        <taxon>Mesostigmata</taxon>
        <taxon>Gamasina</taxon>
        <taxon>Phytoseioidea</taxon>
        <taxon>Phytoseiidae</taxon>
        <taxon>Typhlodrominae</taxon>
        <taxon>Galendromus</taxon>
    </lineage>
</organism>
<dbReference type="PANTHER" id="PTHR11034">
    <property type="entry name" value="N-MYC DOWNSTREAM REGULATED"/>
    <property type="match status" value="1"/>
</dbReference>
<dbReference type="GeneID" id="100901695"/>
<dbReference type="Pfam" id="PF03096">
    <property type="entry name" value="Ndr"/>
    <property type="match status" value="1"/>
</dbReference>
<dbReference type="Proteomes" id="UP000694867">
    <property type="component" value="Unplaced"/>
</dbReference>
<evidence type="ECO:0000313" key="3">
    <source>
        <dbReference type="RefSeq" id="XP_003744826.2"/>
    </source>
</evidence>
<evidence type="ECO:0000313" key="2">
    <source>
        <dbReference type="Proteomes" id="UP000694867"/>
    </source>
</evidence>
<proteinExistence type="inferred from homology"/>